<dbReference type="InterPro" id="IPR015867">
    <property type="entry name" value="N-reg_PII/ATP_PRibTrfase_C"/>
</dbReference>
<evidence type="ECO:0000256" key="3">
    <source>
        <dbReference type="ARBA" id="ARBA00022112"/>
    </source>
</evidence>
<dbReference type="NCBIfam" id="TIGR00486">
    <property type="entry name" value="YbgI_SA1388"/>
    <property type="match status" value="1"/>
</dbReference>
<dbReference type="PANTHER" id="PTHR13799">
    <property type="entry name" value="NGG1 INTERACTING FACTOR 3"/>
    <property type="match status" value="1"/>
</dbReference>
<comment type="similarity">
    <text evidence="1 5">Belongs to the GTP cyclohydrolase I type 2/NIF3 family.</text>
</comment>
<dbReference type="EMBL" id="JBBJUP010000002">
    <property type="protein sequence ID" value="MEJ8277897.1"/>
    <property type="molecule type" value="Genomic_DNA"/>
</dbReference>
<organism evidence="7 8">
    <name type="scientific">Pseudonocardia spirodelae</name>
    <dbReference type="NCBI Taxonomy" id="3133431"/>
    <lineage>
        <taxon>Bacteria</taxon>
        <taxon>Bacillati</taxon>
        <taxon>Actinomycetota</taxon>
        <taxon>Actinomycetes</taxon>
        <taxon>Pseudonocardiales</taxon>
        <taxon>Pseudonocardiaceae</taxon>
        <taxon>Pseudonocardia</taxon>
    </lineage>
</organism>
<evidence type="ECO:0000256" key="2">
    <source>
        <dbReference type="ARBA" id="ARBA00011643"/>
    </source>
</evidence>
<comment type="caution">
    <text evidence="7">The sequence shown here is derived from an EMBL/GenBank/DDBJ whole genome shotgun (WGS) entry which is preliminary data.</text>
</comment>
<dbReference type="Gene3D" id="3.30.70.120">
    <property type="match status" value="1"/>
</dbReference>
<gene>
    <name evidence="7" type="ORF">WJX68_03040</name>
</gene>
<reference evidence="7 8" key="1">
    <citation type="submission" date="2024-03" db="EMBL/GenBank/DDBJ databases">
        <title>Draft genome sequence of Pseudonocardia sp. DW16-2.</title>
        <authorList>
            <person name="Duangmal K."/>
        </authorList>
    </citation>
    <scope>NUCLEOTIDE SEQUENCE [LARGE SCALE GENOMIC DNA]</scope>
    <source>
        <strain evidence="7 8">DW16-2</strain>
    </source>
</reference>
<protein>
    <recommendedName>
        <fullName evidence="3 5">GTP cyclohydrolase 1 type 2 homolog</fullName>
    </recommendedName>
</protein>
<name>A0ABU8T1R1_9PSEU</name>
<dbReference type="SUPFAM" id="SSF102705">
    <property type="entry name" value="NIF3 (NGG1p interacting factor 3)-like"/>
    <property type="match status" value="1"/>
</dbReference>
<dbReference type="PIRSF" id="PIRSF037489">
    <property type="entry name" value="UCP037489_NIF3_YqfO"/>
    <property type="match status" value="1"/>
</dbReference>
<dbReference type="PANTHER" id="PTHR13799:SF14">
    <property type="entry name" value="GTP CYCLOHYDROLASE 1 TYPE 2 HOMOLOG"/>
    <property type="match status" value="1"/>
</dbReference>
<evidence type="ECO:0000256" key="4">
    <source>
        <dbReference type="ARBA" id="ARBA00022723"/>
    </source>
</evidence>
<feature type="region of interest" description="Disordered" evidence="6">
    <location>
        <begin position="377"/>
        <end position="405"/>
    </location>
</feature>
<evidence type="ECO:0000256" key="6">
    <source>
        <dbReference type="SAM" id="MobiDB-lite"/>
    </source>
</evidence>
<dbReference type="Pfam" id="PF01784">
    <property type="entry name" value="DUF34_NIF3"/>
    <property type="match status" value="1"/>
</dbReference>
<keyword evidence="4 5" id="KW-0479">Metal-binding</keyword>
<keyword evidence="8" id="KW-1185">Reference proteome</keyword>
<comment type="subunit">
    <text evidence="2">Homohexamer.</text>
</comment>
<dbReference type="Gene3D" id="3.40.1390.30">
    <property type="entry name" value="NIF3 (NGG1p interacting factor 3)-like"/>
    <property type="match status" value="1"/>
</dbReference>
<evidence type="ECO:0000313" key="8">
    <source>
        <dbReference type="Proteomes" id="UP001364211"/>
    </source>
</evidence>
<sequence length="405" mass="40939">MSATVGDVVAALEAAYPPALAMDWDAVGLVCGDPTEPADRVLFAVDPTPETVDEAITSGAQLLVTHHPLLLRGVHGVGADTPKGALLHRLIRAGVALFTAHTNADVADPGVSDALAAALGLTVSGPLAPEPGPALDKIVTFVPVGPSIGAVHAALAEAGAGAIGNYSHCSFATAGTGQFLPLDGAEPAIGTVGRLERVAETRLEMVLPRARRRDVVAALRAAHPYEEPAFDLLEMAPLPSSRGLGRVGELAGTESFAAFTRRVADALPPTAWGVRGAGDPDRPVRRVAVCGGAGDSALDAAARAGVDAFVTADLRHHPASEHALAGTGPGGPTPALVDVAHWASEWPWCGQAAGVVTAALGGSVTVAVSRARTDPWTTAATAVPSGPDTPAHRTDPTEDLPEASA</sequence>
<evidence type="ECO:0000256" key="5">
    <source>
        <dbReference type="PIRNR" id="PIRNR037489"/>
    </source>
</evidence>
<dbReference type="Proteomes" id="UP001364211">
    <property type="component" value="Unassembled WGS sequence"/>
</dbReference>
<dbReference type="InterPro" id="IPR002678">
    <property type="entry name" value="DUF34/NIF3"/>
</dbReference>
<accession>A0ABU8T1R1</accession>
<dbReference type="InterPro" id="IPR017221">
    <property type="entry name" value="DUF34/NIF3_bac"/>
</dbReference>
<evidence type="ECO:0000256" key="1">
    <source>
        <dbReference type="ARBA" id="ARBA00006964"/>
    </source>
</evidence>
<proteinExistence type="inferred from homology"/>
<evidence type="ECO:0000313" key="7">
    <source>
        <dbReference type="EMBL" id="MEJ8277897.1"/>
    </source>
</evidence>
<dbReference type="InterPro" id="IPR036069">
    <property type="entry name" value="DUF34/NIF3_sf"/>
</dbReference>